<dbReference type="GO" id="GO:0016757">
    <property type="term" value="F:glycosyltransferase activity"/>
    <property type="evidence" value="ECO:0007669"/>
    <property type="project" value="InterPro"/>
</dbReference>
<gene>
    <name evidence="2" type="ORF">G3O08_13315</name>
</gene>
<proteinExistence type="predicted"/>
<dbReference type="Gene3D" id="3.40.50.2000">
    <property type="entry name" value="Glycogen Phosphorylase B"/>
    <property type="match status" value="2"/>
</dbReference>
<reference evidence="2 3" key="1">
    <citation type="submission" date="2020-02" db="EMBL/GenBank/DDBJ databases">
        <title>Out from the shadows clarifying the taxonomy of the family Cryomorphaceae and related taxa by utilizing the GTDB taxonomic framework.</title>
        <authorList>
            <person name="Bowman J.P."/>
        </authorList>
    </citation>
    <scope>NUCLEOTIDE SEQUENCE [LARGE SCALE GENOMIC DNA]</scope>
    <source>
        <strain evidence="2 3">QSSC 1-22</strain>
    </source>
</reference>
<sequence>MEKPRVLILGKLPPPVMGPALATEIILGSGLREEYNLHHFDTRINESVADMGRLKLAKIQIIRRKYRAFKAMLKEVKPQLVLIPIGQTTAGFFKDMPFIRMAAKSGAKVVIQLRGSAWRSWFNSSGAFRRMAVMKSLSRVSGAIVLGDNLRPIFEGLIADEKIFTVPNGADYTFPVPTHSLTVDRVRTGLRITYLANYLPGKGILELLQALELLSQQRNLPTFEFNGYGNWDNPAYRAQCESIAGRLPQVTLNQAVSGSAKWQVLADTDIFVFAPTMPEGHPWSIVEAMAARLPIITTDRGAISQSVLNGENGYLLADPFPEILAGKLIALIENAALREEMGAKSRAMYEAEFTAAAMVKNLGTVFNQILES</sequence>
<dbReference type="Proteomes" id="UP000486602">
    <property type="component" value="Unassembled WGS sequence"/>
</dbReference>
<dbReference type="SUPFAM" id="SSF53756">
    <property type="entry name" value="UDP-Glycosyltransferase/glycogen phosphorylase"/>
    <property type="match status" value="1"/>
</dbReference>
<feature type="domain" description="Glycosyl transferase family 1" evidence="1">
    <location>
        <begin position="192"/>
        <end position="347"/>
    </location>
</feature>
<evidence type="ECO:0000259" key="1">
    <source>
        <dbReference type="Pfam" id="PF00534"/>
    </source>
</evidence>
<dbReference type="CDD" id="cd03801">
    <property type="entry name" value="GT4_PimA-like"/>
    <property type="match status" value="1"/>
</dbReference>
<dbReference type="Pfam" id="PF00534">
    <property type="entry name" value="Glycos_transf_1"/>
    <property type="match status" value="1"/>
</dbReference>
<comment type="caution">
    <text evidence="2">The sequence shown here is derived from an EMBL/GenBank/DDBJ whole genome shotgun (WGS) entry which is preliminary data.</text>
</comment>
<keyword evidence="2" id="KW-0808">Transferase</keyword>
<evidence type="ECO:0000313" key="3">
    <source>
        <dbReference type="Proteomes" id="UP000486602"/>
    </source>
</evidence>
<dbReference type="InterPro" id="IPR001296">
    <property type="entry name" value="Glyco_trans_1"/>
</dbReference>
<dbReference type="RefSeq" id="WP_163285878.1">
    <property type="nucleotide sequence ID" value="NZ_JAAGVY010000027.1"/>
</dbReference>
<name>A0A7K3WS33_9FLAO</name>
<protein>
    <submittedName>
        <fullName evidence="2">Glycosyltransferase family 4 protein</fullName>
    </submittedName>
</protein>
<keyword evidence="3" id="KW-1185">Reference proteome</keyword>
<evidence type="ECO:0000313" key="2">
    <source>
        <dbReference type="EMBL" id="NEN24483.1"/>
    </source>
</evidence>
<dbReference type="EMBL" id="JAAGVY010000027">
    <property type="protein sequence ID" value="NEN24483.1"/>
    <property type="molecule type" value="Genomic_DNA"/>
</dbReference>
<dbReference type="AlphaFoldDB" id="A0A7K3WS33"/>
<organism evidence="2 3">
    <name type="scientific">Cryomorpha ignava</name>
    <dbReference type="NCBI Taxonomy" id="101383"/>
    <lineage>
        <taxon>Bacteria</taxon>
        <taxon>Pseudomonadati</taxon>
        <taxon>Bacteroidota</taxon>
        <taxon>Flavobacteriia</taxon>
        <taxon>Flavobacteriales</taxon>
        <taxon>Cryomorphaceae</taxon>
        <taxon>Cryomorpha</taxon>
    </lineage>
</organism>
<accession>A0A7K3WS33</accession>
<dbReference type="PANTHER" id="PTHR12526">
    <property type="entry name" value="GLYCOSYLTRANSFERASE"/>
    <property type="match status" value="1"/>
</dbReference>